<dbReference type="AlphaFoldDB" id="A0A1W1CW40"/>
<organism evidence="1">
    <name type="scientific">hydrothermal vent metagenome</name>
    <dbReference type="NCBI Taxonomy" id="652676"/>
    <lineage>
        <taxon>unclassified sequences</taxon>
        <taxon>metagenomes</taxon>
        <taxon>ecological metagenomes</taxon>
    </lineage>
</organism>
<dbReference type="InterPro" id="IPR019533">
    <property type="entry name" value="Peptidase_S26"/>
</dbReference>
<accession>A0A1W1CW40</accession>
<evidence type="ECO:0000313" key="1">
    <source>
        <dbReference type="EMBL" id="SFV70044.1"/>
    </source>
</evidence>
<dbReference type="InterPro" id="IPR036286">
    <property type="entry name" value="LexA/Signal_pep-like_sf"/>
</dbReference>
<proteinExistence type="predicted"/>
<reference evidence="1" key="1">
    <citation type="submission" date="2016-10" db="EMBL/GenBank/DDBJ databases">
        <authorList>
            <person name="de Groot N.N."/>
        </authorList>
    </citation>
    <scope>NUCLEOTIDE SEQUENCE</scope>
</reference>
<evidence type="ECO:0008006" key="2">
    <source>
        <dbReference type="Google" id="ProtNLM"/>
    </source>
</evidence>
<name>A0A1W1CW40_9ZZZZ</name>
<dbReference type="GO" id="GO:0004252">
    <property type="term" value="F:serine-type endopeptidase activity"/>
    <property type="evidence" value="ECO:0007669"/>
    <property type="project" value="InterPro"/>
</dbReference>
<gene>
    <name evidence="1" type="ORF">MNB_SV-13-878</name>
</gene>
<dbReference type="Gene3D" id="2.10.109.10">
    <property type="entry name" value="Umud Fragment, subunit A"/>
    <property type="match status" value="1"/>
</dbReference>
<dbReference type="GO" id="GO:0006465">
    <property type="term" value="P:signal peptide processing"/>
    <property type="evidence" value="ECO:0007669"/>
    <property type="project" value="InterPro"/>
</dbReference>
<dbReference type="EMBL" id="FPHM01000143">
    <property type="protein sequence ID" value="SFV70044.1"/>
    <property type="molecule type" value="Genomic_DNA"/>
</dbReference>
<protein>
    <recommendedName>
        <fullName evidence="2">Peptidase S24/S26A/S26B/S26C domain-containing protein</fullName>
    </recommendedName>
</protein>
<dbReference type="CDD" id="cd06530">
    <property type="entry name" value="S26_SPase_I"/>
    <property type="match status" value="1"/>
</dbReference>
<dbReference type="SUPFAM" id="SSF51306">
    <property type="entry name" value="LexA/Signal peptidase"/>
    <property type="match status" value="1"/>
</dbReference>
<sequence>MIRFFKVSGHSLFPLLQDGQRVFCIKIFKYIPLKIDDIVVFDKAPHGLMIKQIKAIEENGYFVQGTDAFSIDSRDFGLIPKESIYYKMLFRF</sequence>